<dbReference type="AlphaFoldDB" id="A6NVM9"/>
<reference evidence="1 2" key="1">
    <citation type="submission" date="2007-04" db="EMBL/GenBank/DDBJ databases">
        <authorList>
            <person name="Fulton L."/>
            <person name="Clifton S."/>
            <person name="Fulton B."/>
            <person name="Xu J."/>
            <person name="Minx P."/>
            <person name="Pepin K.H."/>
            <person name="Johnson M."/>
            <person name="Thiruvilangam P."/>
            <person name="Bhonagiri V."/>
            <person name="Nash W.E."/>
            <person name="Mardis E.R."/>
            <person name="Wilson R.K."/>
        </authorList>
    </citation>
    <scope>NUCLEOTIDE SEQUENCE [LARGE SCALE GENOMIC DNA]</scope>
    <source>
        <strain evidence="1 2">ATCC 29799</strain>
    </source>
</reference>
<gene>
    <name evidence="1" type="ORF">BACCAP_02272</name>
</gene>
<comment type="caution">
    <text evidence="1">The sequence shown here is derived from an EMBL/GenBank/DDBJ whole genome shotgun (WGS) entry which is preliminary data.</text>
</comment>
<reference evidence="1 2" key="2">
    <citation type="submission" date="2007-06" db="EMBL/GenBank/DDBJ databases">
        <title>Draft genome sequence of Pseudoflavonifractor capillosus ATCC 29799.</title>
        <authorList>
            <person name="Sudarsanam P."/>
            <person name="Ley R."/>
            <person name="Guruge J."/>
            <person name="Turnbaugh P.J."/>
            <person name="Mahowald M."/>
            <person name="Liep D."/>
            <person name="Gordon J."/>
        </authorList>
    </citation>
    <scope>NUCLEOTIDE SEQUENCE [LARGE SCALE GENOMIC DNA]</scope>
    <source>
        <strain evidence="1 2">ATCC 29799</strain>
    </source>
</reference>
<dbReference type="Proteomes" id="UP000003639">
    <property type="component" value="Unassembled WGS sequence"/>
</dbReference>
<protein>
    <submittedName>
        <fullName evidence="1">Uncharacterized protein</fullName>
    </submittedName>
</protein>
<keyword evidence="2" id="KW-1185">Reference proteome</keyword>
<evidence type="ECO:0000313" key="2">
    <source>
        <dbReference type="Proteomes" id="UP000003639"/>
    </source>
</evidence>
<accession>A6NVM9</accession>
<organism evidence="1 2">
    <name type="scientific">Pseudoflavonifractor capillosus ATCC 29799</name>
    <dbReference type="NCBI Taxonomy" id="411467"/>
    <lineage>
        <taxon>Bacteria</taxon>
        <taxon>Bacillati</taxon>
        <taxon>Bacillota</taxon>
        <taxon>Clostridia</taxon>
        <taxon>Eubacteriales</taxon>
        <taxon>Oscillospiraceae</taxon>
        <taxon>Pseudoflavonifractor</taxon>
    </lineage>
</organism>
<proteinExistence type="predicted"/>
<dbReference type="EMBL" id="AAXG02000013">
    <property type="protein sequence ID" value="EDM99998.1"/>
    <property type="molecule type" value="Genomic_DNA"/>
</dbReference>
<name>A6NVM9_9FIRM</name>
<sequence length="42" mass="4566">MEPRLRYICGSSGRPPPLGEMDGAALRTTLELVYCLTPGICQ</sequence>
<evidence type="ECO:0000313" key="1">
    <source>
        <dbReference type="EMBL" id="EDM99998.1"/>
    </source>
</evidence>